<proteinExistence type="predicted"/>
<sequence>MYLKRFFIFFIFLKISVLNVFGQHNLTQERYADGALKAQGRYTAQHERDSLWAFFYPDGKTSALLPYKNGMLHGTARFYDFGGQLQAVEFWQNDIQQDSAWYYENGVLHKCGKLKDGVYDGQWHFYNAQKQLVRQGNYVKGLPDGQWTFWDDNGTLWQKGQFREGKEQGWWQFFSEKGLLQHEGNYEDGKAVGKWKYYNKKGKFWKEDLPQQ</sequence>
<dbReference type="Pfam" id="PF07661">
    <property type="entry name" value="MORN_2"/>
    <property type="match status" value="3"/>
</dbReference>
<gene>
    <name evidence="1" type="ORF">SAMN05421780_101468</name>
</gene>
<dbReference type="Proteomes" id="UP000199514">
    <property type="component" value="Unassembled WGS sequence"/>
</dbReference>
<evidence type="ECO:0000313" key="1">
    <source>
        <dbReference type="EMBL" id="SFB78473.1"/>
    </source>
</evidence>
<reference evidence="1 2" key="1">
    <citation type="submission" date="2016-10" db="EMBL/GenBank/DDBJ databases">
        <authorList>
            <person name="de Groot N.N."/>
        </authorList>
    </citation>
    <scope>NUCLEOTIDE SEQUENCE [LARGE SCALE GENOMIC DNA]</scope>
    <source>
        <strain evidence="1 2">DSM 6793</strain>
    </source>
</reference>
<name>A0A1I1E0W1_9BACT</name>
<organism evidence="1 2">
    <name type="scientific">Flexibacter flexilis DSM 6793</name>
    <dbReference type="NCBI Taxonomy" id="927664"/>
    <lineage>
        <taxon>Bacteria</taxon>
        <taxon>Pseudomonadati</taxon>
        <taxon>Bacteroidota</taxon>
        <taxon>Cytophagia</taxon>
        <taxon>Cytophagales</taxon>
        <taxon>Flexibacteraceae</taxon>
        <taxon>Flexibacter</taxon>
    </lineage>
</organism>
<dbReference type="Gene3D" id="3.90.930.1">
    <property type="match status" value="2"/>
</dbReference>
<dbReference type="AlphaFoldDB" id="A0A1I1E0W1"/>
<dbReference type="STRING" id="927664.SAMN05421780_101468"/>
<keyword evidence="2" id="KW-1185">Reference proteome</keyword>
<dbReference type="SUPFAM" id="SSF82185">
    <property type="entry name" value="Histone H3 K4-specific methyltransferase SET7/9 N-terminal domain"/>
    <property type="match status" value="2"/>
</dbReference>
<dbReference type="OrthoDB" id="9785122at2"/>
<accession>A0A1I1E0W1</accession>
<evidence type="ECO:0000313" key="2">
    <source>
        <dbReference type="Proteomes" id="UP000199514"/>
    </source>
</evidence>
<dbReference type="InterPro" id="IPR011652">
    <property type="entry name" value="MORN_2"/>
</dbReference>
<protein>
    <submittedName>
        <fullName evidence="1">Antitoxin component YwqK of the YwqJK toxin-antitoxin module</fullName>
    </submittedName>
</protein>
<dbReference type="EMBL" id="FOLE01000001">
    <property type="protein sequence ID" value="SFB78473.1"/>
    <property type="molecule type" value="Genomic_DNA"/>
</dbReference>